<accession>A0A7Y9YH58</accession>
<dbReference type="CDD" id="cd07989">
    <property type="entry name" value="LPLAT_AGPAT-like"/>
    <property type="match status" value="1"/>
</dbReference>
<dbReference type="PANTHER" id="PTHR10434">
    <property type="entry name" value="1-ACYL-SN-GLYCEROL-3-PHOSPHATE ACYLTRANSFERASE"/>
    <property type="match status" value="1"/>
</dbReference>
<feature type="transmembrane region" description="Helical" evidence="3">
    <location>
        <begin position="20"/>
        <end position="37"/>
    </location>
</feature>
<dbReference type="PANTHER" id="PTHR10434:SF55">
    <property type="entry name" value="POSSIBLE ACYLTRANSFERASE"/>
    <property type="match status" value="1"/>
</dbReference>
<gene>
    <name evidence="5" type="ORF">BKA05_003094</name>
</gene>
<dbReference type="SMART" id="SM00563">
    <property type="entry name" value="PlsC"/>
    <property type="match status" value="1"/>
</dbReference>
<dbReference type="Proteomes" id="UP000537326">
    <property type="component" value="Unassembled WGS sequence"/>
</dbReference>
<dbReference type="Pfam" id="PF01553">
    <property type="entry name" value="Acyltransferase"/>
    <property type="match status" value="1"/>
</dbReference>
<dbReference type="RefSeq" id="WP_246289813.1">
    <property type="nucleotide sequence ID" value="NZ_BAAAPP010000006.1"/>
</dbReference>
<keyword evidence="2 5" id="KW-0012">Acyltransferase</keyword>
<evidence type="ECO:0000259" key="4">
    <source>
        <dbReference type="SMART" id="SM00563"/>
    </source>
</evidence>
<reference evidence="5 6" key="1">
    <citation type="submission" date="2020-07" db="EMBL/GenBank/DDBJ databases">
        <title>Sequencing the genomes of 1000 actinobacteria strains.</title>
        <authorList>
            <person name="Klenk H.-P."/>
        </authorList>
    </citation>
    <scope>NUCLEOTIDE SEQUENCE [LARGE SCALE GENOMIC DNA]</scope>
    <source>
        <strain evidence="5 6">DSM 18248</strain>
    </source>
</reference>
<dbReference type="GO" id="GO:0003841">
    <property type="term" value="F:1-acylglycerol-3-phosphate O-acyltransferase activity"/>
    <property type="evidence" value="ECO:0007669"/>
    <property type="project" value="TreeGrafter"/>
</dbReference>
<keyword evidence="3" id="KW-0472">Membrane</keyword>
<dbReference type="GO" id="GO:0006654">
    <property type="term" value="P:phosphatidic acid biosynthetic process"/>
    <property type="evidence" value="ECO:0007669"/>
    <property type="project" value="TreeGrafter"/>
</dbReference>
<comment type="caution">
    <text evidence="5">The sequence shown here is derived from an EMBL/GenBank/DDBJ whole genome shotgun (WGS) entry which is preliminary data.</text>
</comment>
<proteinExistence type="predicted"/>
<sequence length="237" mass="26175">MMVHVPTMRRDRPARGDRRGLAWWLALAVCKPVLMLLRRADWRGVQRIPASGGAVLAANHVSHIDPLLVAEMVLAQRRVPRFLAKDALFGQTLVGWWFRAAGHVRVDRTAGYGAYDDAVAAALAGRLILVYPEASITRRDDGLPMPMKSGAVRIALEASVPLLPVAQWGAQSILPAYTGRLQWGRRKRVAIVVGEPIPLHDLRGLEPALAATLGRERLEHRLTTMVRQLSDEDRTSA</sequence>
<feature type="domain" description="Phospholipid/glycerol acyltransferase" evidence="4">
    <location>
        <begin position="54"/>
        <end position="170"/>
    </location>
</feature>
<keyword evidence="3" id="KW-1133">Transmembrane helix</keyword>
<protein>
    <submittedName>
        <fullName evidence="5">1-acyl-sn-glycerol-3-phosphate acyltransferase</fullName>
    </submittedName>
</protein>
<keyword evidence="3" id="KW-0812">Transmembrane</keyword>
<evidence type="ECO:0000256" key="1">
    <source>
        <dbReference type="ARBA" id="ARBA00022679"/>
    </source>
</evidence>
<name>A0A7Y9YH58_9ACTN</name>
<evidence type="ECO:0000256" key="3">
    <source>
        <dbReference type="SAM" id="Phobius"/>
    </source>
</evidence>
<dbReference type="AlphaFoldDB" id="A0A7Y9YH58"/>
<dbReference type="InterPro" id="IPR002123">
    <property type="entry name" value="Plipid/glycerol_acylTrfase"/>
</dbReference>
<dbReference type="GO" id="GO:0005886">
    <property type="term" value="C:plasma membrane"/>
    <property type="evidence" value="ECO:0007669"/>
    <property type="project" value="TreeGrafter"/>
</dbReference>
<evidence type="ECO:0000256" key="2">
    <source>
        <dbReference type="ARBA" id="ARBA00023315"/>
    </source>
</evidence>
<keyword evidence="1 5" id="KW-0808">Transferase</keyword>
<organism evidence="5 6">
    <name type="scientific">Nocardioides marinus</name>
    <dbReference type="NCBI Taxonomy" id="374514"/>
    <lineage>
        <taxon>Bacteria</taxon>
        <taxon>Bacillati</taxon>
        <taxon>Actinomycetota</taxon>
        <taxon>Actinomycetes</taxon>
        <taxon>Propionibacteriales</taxon>
        <taxon>Nocardioidaceae</taxon>
        <taxon>Nocardioides</taxon>
    </lineage>
</organism>
<dbReference type="SUPFAM" id="SSF69593">
    <property type="entry name" value="Glycerol-3-phosphate (1)-acyltransferase"/>
    <property type="match status" value="1"/>
</dbReference>
<evidence type="ECO:0000313" key="6">
    <source>
        <dbReference type="Proteomes" id="UP000537326"/>
    </source>
</evidence>
<keyword evidence="6" id="KW-1185">Reference proteome</keyword>
<dbReference type="EMBL" id="JACBZI010000001">
    <property type="protein sequence ID" value="NYI11579.1"/>
    <property type="molecule type" value="Genomic_DNA"/>
</dbReference>
<evidence type="ECO:0000313" key="5">
    <source>
        <dbReference type="EMBL" id="NYI11579.1"/>
    </source>
</evidence>